<dbReference type="AlphaFoldDB" id="A0A7X2IJF7"/>
<evidence type="ECO:0000313" key="2">
    <source>
        <dbReference type="Proteomes" id="UP000446768"/>
    </source>
</evidence>
<sequence length="160" mass="18230">MKDTDSKRLVFTLQGLPTGVFGETYVVVTGVELAPKHYLTEQFIFTQRPDEALDADSLEIDGRTLPDELETVDLDYVLREGVTQANANVLRMLERRASDLERPELAYGRYELVPRPSPFVGCKMRGRFVPQLSEMKAKTQCPSFSRYLRLLEQVSVVSRN</sequence>
<protein>
    <submittedName>
        <fullName evidence="1">Uncharacterized protein</fullName>
    </submittedName>
</protein>
<evidence type="ECO:0000313" key="1">
    <source>
        <dbReference type="EMBL" id="MRV70672.1"/>
    </source>
</evidence>
<organism evidence="1 2">
    <name type="scientific">Pseudoduganella rivuli</name>
    <dbReference type="NCBI Taxonomy" id="2666085"/>
    <lineage>
        <taxon>Bacteria</taxon>
        <taxon>Pseudomonadati</taxon>
        <taxon>Pseudomonadota</taxon>
        <taxon>Betaproteobacteria</taxon>
        <taxon>Burkholderiales</taxon>
        <taxon>Oxalobacteraceae</taxon>
        <taxon>Telluria group</taxon>
        <taxon>Pseudoduganella</taxon>
    </lineage>
</organism>
<reference evidence="1 2" key="1">
    <citation type="submission" date="2019-11" db="EMBL/GenBank/DDBJ databases">
        <title>Novel species isolated from a subtropical stream in China.</title>
        <authorList>
            <person name="Lu H."/>
        </authorList>
    </citation>
    <scope>NUCLEOTIDE SEQUENCE [LARGE SCALE GENOMIC DNA]</scope>
    <source>
        <strain evidence="1 2">FT92W</strain>
    </source>
</reference>
<dbReference type="RefSeq" id="WP_154371169.1">
    <property type="nucleotide sequence ID" value="NZ_WKJJ01000002.1"/>
</dbReference>
<keyword evidence="2" id="KW-1185">Reference proteome</keyword>
<proteinExistence type="predicted"/>
<name>A0A7X2IJF7_9BURK</name>
<dbReference type="Proteomes" id="UP000446768">
    <property type="component" value="Unassembled WGS sequence"/>
</dbReference>
<comment type="caution">
    <text evidence="1">The sequence shown here is derived from an EMBL/GenBank/DDBJ whole genome shotgun (WGS) entry which is preliminary data.</text>
</comment>
<gene>
    <name evidence="1" type="ORF">GJ700_02930</name>
</gene>
<accession>A0A7X2IJF7</accession>
<dbReference type="EMBL" id="WKJJ01000002">
    <property type="protein sequence ID" value="MRV70672.1"/>
    <property type="molecule type" value="Genomic_DNA"/>
</dbReference>